<keyword evidence="2" id="KW-1185">Reference proteome</keyword>
<name>A0A0N0P6K1_LEPSE</name>
<accession>A0A0N0P6K1</accession>
<evidence type="ECO:0000313" key="1">
    <source>
        <dbReference type="EMBL" id="KPI87257.1"/>
    </source>
</evidence>
<dbReference type="EMBL" id="LJSK01000095">
    <property type="protein sequence ID" value="KPI87257.1"/>
    <property type="molecule type" value="Genomic_DNA"/>
</dbReference>
<reference evidence="1 2" key="1">
    <citation type="journal article" date="2015" name="PLoS Pathog.">
        <title>Leptomonas seymouri: Adaptations to the Dixenous Life Cycle Analyzed by Genome Sequencing, Transcriptome Profiling and Co-infection with Leishmania donovani.</title>
        <authorList>
            <person name="Kraeva N."/>
            <person name="Butenko A."/>
            <person name="Hlavacova J."/>
            <person name="Kostygov A."/>
            <person name="Myskova J."/>
            <person name="Grybchuk D."/>
            <person name="Lestinova T."/>
            <person name="Votypka J."/>
            <person name="Volf P."/>
            <person name="Opperdoes F."/>
            <person name="Flegontov P."/>
            <person name="Lukes J."/>
            <person name="Yurchenko V."/>
        </authorList>
    </citation>
    <scope>NUCLEOTIDE SEQUENCE [LARGE SCALE GENOMIC DNA]</scope>
    <source>
        <strain evidence="1 2">ATCC 30220</strain>
    </source>
</reference>
<proteinExistence type="predicted"/>
<protein>
    <submittedName>
        <fullName evidence="1">Uncharacterized protein</fullName>
    </submittedName>
</protein>
<evidence type="ECO:0000313" key="2">
    <source>
        <dbReference type="Proteomes" id="UP000038009"/>
    </source>
</evidence>
<sequence>MSCSKVTCRRRGCYVMKLAATLFLAMKEGLNTPGKGSEAMEYPWGCARLGQEYLRRTRPPDVQRASYTNQQLIKAEGQSKAALGNLAVGHARVHTELISYSLW</sequence>
<dbReference type="VEuPathDB" id="TriTrypDB:Lsey_0095_0110"/>
<organism evidence="1 2">
    <name type="scientific">Leptomonas seymouri</name>
    <dbReference type="NCBI Taxonomy" id="5684"/>
    <lineage>
        <taxon>Eukaryota</taxon>
        <taxon>Discoba</taxon>
        <taxon>Euglenozoa</taxon>
        <taxon>Kinetoplastea</taxon>
        <taxon>Metakinetoplastina</taxon>
        <taxon>Trypanosomatida</taxon>
        <taxon>Trypanosomatidae</taxon>
        <taxon>Leishmaniinae</taxon>
        <taxon>Leptomonas</taxon>
    </lineage>
</organism>
<dbReference type="AlphaFoldDB" id="A0A0N0P6K1"/>
<dbReference type="Proteomes" id="UP000038009">
    <property type="component" value="Unassembled WGS sequence"/>
</dbReference>
<comment type="caution">
    <text evidence="1">The sequence shown here is derived from an EMBL/GenBank/DDBJ whole genome shotgun (WGS) entry which is preliminary data.</text>
</comment>
<gene>
    <name evidence="1" type="ORF">ABL78_3652</name>
</gene>